<feature type="domain" description="Mo-dependent nitrogenase C-terminal" evidence="1">
    <location>
        <begin position="14"/>
        <end position="96"/>
    </location>
</feature>
<dbReference type="InParanoid" id="K9U5S3"/>
<dbReference type="AlphaFoldDB" id="K9U5S3"/>
<reference evidence="2 3" key="1">
    <citation type="submission" date="2012-06" db="EMBL/GenBank/DDBJ databases">
        <title>Finished chromosome of genome of Chroococcidiopsis thermalis PCC 7203.</title>
        <authorList>
            <consortium name="US DOE Joint Genome Institute"/>
            <person name="Gugger M."/>
            <person name="Coursin T."/>
            <person name="Rippka R."/>
            <person name="Tandeau De Marsac N."/>
            <person name="Huntemann M."/>
            <person name="Wei C.-L."/>
            <person name="Han J."/>
            <person name="Detter J.C."/>
            <person name="Han C."/>
            <person name="Tapia R."/>
            <person name="Davenport K."/>
            <person name="Daligault H."/>
            <person name="Erkkila T."/>
            <person name="Gu W."/>
            <person name="Munk A.C.C."/>
            <person name="Teshima H."/>
            <person name="Xu Y."/>
            <person name="Chain P."/>
            <person name="Chen A."/>
            <person name="Krypides N."/>
            <person name="Mavromatis K."/>
            <person name="Markowitz V."/>
            <person name="Szeto E."/>
            <person name="Ivanova N."/>
            <person name="Mikhailova N."/>
            <person name="Ovchinnikova G."/>
            <person name="Pagani I."/>
            <person name="Pati A."/>
            <person name="Goodwin L."/>
            <person name="Peters L."/>
            <person name="Pitluck S."/>
            <person name="Woyke T."/>
            <person name="Kerfeld C."/>
        </authorList>
    </citation>
    <scope>NUCLEOTIDE SEQUENCE [LARGE SCALE GENOMIC DNA]</scope>
    <source>
        <strain evidence="2 3">PCC 7203</strain>
    </source>
</reference>
<proteinExistence type="predicted"/>
<dbReference type="InterPro" id="IPR009717">
    <property type="entry name" value="Mo-dep_Nase_C"/>
</dbReference>
<dbReference type="RefSeq" id="WP_015156146.1">
    <property type="nucleotide sequence ID" value="NC_019695.1"/>
</dbReference>
<evidence type="ECO:0000313" key="3">
    <source>
        <dbReference type="Proteomes" id="UP000010384"/>
    </source>
</evidence>
<name>K9U5S3_CHRTP</name>
<evidence type="ECO:0000313" key="2">
    <source>
        <dbReference type="EMBL" id="AFY89604.1"/>
    </source>
</evidence>
<keyword evidence="3" id="KW-1185">Reference proteome</keyword>
<gene>
    <name evidence="2" type="ORF">Chro_4201</name>
</gene>
<dbReference type="HOGENOM" id="CLU_156633_0_1_3"/>
<sequence>MNTTANTNKLWQSLIQPTQQKLESIEIRRPKTARFVCRLIPASCPFERDIRFFDRSLLHVPPLCKLNPFYEQLVLLRMKSLTYLAQACSQGMKNCC</sequence>
<dbReference type="KEGG" id="cthe:Chro_4201"/>
<dbReference type="EMBL" id="CP003597">
    <property type="protein sequence ID" value="AFY89604.1"/>
    <property type="molecule type" value="Genomic_DNA"/>
</dbReference>
<protein>
    <submittedName>
        <fullName evidence="2">Mo-dependent nitrogenase family protein</fullName>
    </submittedName>
</protein>
<dbReference type="PATRIC" id="fig|251229.3.peg.4910"/>
<organism evidence="2 3">
    <name type="scientific">Chroococcidiopsis thermalis (strain PCC 7203)</name>
    <dbReference type="NCBI Taxonomy" id="251229"/>
    <lineage>
        <taxon>Bacteria</taxon>
        <taxon>Bacillati</taxon>
        <taxon>Cyanobacteriota</taxon>
        <taxon>Cyanophyceae</taxon>
        <taxon>Chroococcidiopsidales</taxon>
        <taxon>Chroococcidiopsidaceae</taxon>
        <taxon>Chroococcidiopsis</taxon>
    </lineage>
</organism>
<dbReference type="STRING" id="251229.Chro_4201"/>
<accession>K9U5S3</accession>
<evidence type="ECO:0000259" key="1">
    <source>
        <dbReference type="Pfam" id="PF06967"/>
    </source>
</evidence>
<dbReference type="eggNOG" id="COG3793">
    <property type="taxonomic scope" value="Bacteria"/>
</dbReference>
<dbReference type="Proteomes" id="UP000010384">
    <property type="component" value="Chromosome"/>
</dbReference>
<dbReference type="OrthoDB" id="516441at2"/>
<dbReference type="Pfam" id="PF06967">
    <property type="entry name" value="Mo-nitro_C"/>
    <property type="match status" value="1"/>
</dbReference>